<dbReference type="Proteomes" id="UP000678393">
    <property type="component" value="Unassembled WGS sequence"/>
</dbReference>
<name>A0A8S3YX17_9EUPU</name>
<proteinExistence type="predicted"/>
<dbReference type="OrthoDB" id="186791at2759"/>
<dbReference type="InterPro" id="IPR029165">
    <property type="entry name" value="SASRP1"/>
</dbReference>
<dbReference type="PANTHER" id="PTHR35845">
    <property type="entry name" value="SPERMATOGENESIS-ASSOCIATED SERINE-RICH PROTEIN 1"/>
    <property type="match status" value="1"/>
</dbReference>
<feature type="region of interest" description="Disordered" evidence="1">
    <location>
        <begin position="1"/>
        <end position="49"/>
    </location>
</feature>
<organism evidence="2 3">
    <name type="scientific">Candidula unifasciata</name>
    <dbReference type="NCBI Taxonomy" id="100452"/>
    <lineage>
        <taxon>Eukaryota</taxon>
        <taxon>Metazoa</taxon>
        <taxon>Spiralia</taxon>
        <taxon>Lophotrochozoa</taxon>
        <taxon>Mollusca</taxon>
        <taxon>Gastropoda</taxon>
        <taxon>Heterobranchia</taxon>
        <taxon>Euthyneura</taxon>
        <taxon>Panpulmonata</taxon>
        <taxon>Eupulmonata</taxon>
        <taxon>Stylommatophora</taxon>
        <taxon>Helicina</taxon>
        <taxon>Helicoidea</taxon>
        <taxon>Geomitridae</taxon>
        <taxon>Candidula</taxon>
    </lineage>
</organism>
<dbReference type="AlphaFoldDB" id="A0A8S3YX17"/>
<dbReference type="EMBL" id="CAJHNH020000611">
    <property type="protein sequence ID" value="CAG5118806.1"/>
    <property type="molecule type" value="Genomic_DNA"/>
</dbReference>
<dbReference type="PANTHER" id="PTHR35845:SF1">
    <property type="entry name" value="SPERMATOGENESIS-ASSOCIATED SERINE-RICH PROTEIN 1"/>
    <property type="match status" value="1"/>
</dbReference>
<accession>A0A8S3YX17</accession>
<feature type="compositionally biased region" description="Basic and acidic residues" evidence="1">
    <location>
        <begin position="10"/>
        <end position="26"/>
    </location>
</feature>
<dbReference type="Pfam" id="PF15160">
    <property type="entry name" value="SASRP1"/>
    <property type="match status" value="1"/>
</dbReference>
<evidence type="ECO:0000256" key="1">
    <source>
        <dbReference type="SAM" id="MobiDB-lite"/>
    </source>
</evidence>
<sequence length="265" mass="31053">MIHVTAEIGKTGKKEREKRHFPDVHNKPGKTNPSEEQGRRHIYMPDGREEPWKPHYENINVKYTESGPDWSSKLKYIPAPSNPDYPAAEIWPDNWKALRPYPFSNRQSQKEWILAPNLTKLGLRCFFDGVHMASLTSDKEVMYGCARHEDNIDKRNSLAEASPGYKSYQVPEYSSSFYKTSSEDIMPRFRMSSLPYITRPYKKADTFIPLVPLPHIKRKTFRHKMEKSQKQEEVEEVRILDLWQPAKPISERLLQFELTTDGKKQ</sequence>
<comment type="caution">
    <text evidence="2">The sequence shown here is derived from an EMBL/GenBank/DDBJ whole genome shotgun (WGS) entry which is preliminary data.</text>
</comment>
<protein>
    <submittedName>
        <fullName evidence="2">Uncharacterized protein</fullName>
    </submittedName>
</protein>
<evidence type="ECO:0000313" key="2">
    <source>
        <dbReference type="EMBL" id="CAG5118806.1"/>
    </source>
</evidence>
<gene>
    <name evidence="2" type="ORF">CUNI_LOCUS4364</name>
</gene>
<reference evidence="2" key="1">
    <citation type="submission" date="2021-04" db="EMBL/GenBank/DDBJ databases">
        <authorList>
            <consortium name="Molecular Ecology Group"/>
        </authorList>
    </citation>
    <scope>NUCLEOTIDE SEQUENCE</scope>
</reference>
<evidence type="ECO:0000313" key="3">
    <source>
        <dbReference type="Proteomes" id="UP000678393"/>
    </source>
</evidence>
<keyword evidence="3" id="KW-1185">Reference proteome</keyword>